<gene>
    <name evidence="2" type="ORF">SAMN04488528_10106</name>
</gene>
<reference evidence="2 3" key="1">
    <citation type="submission" date="2016-10" db="EMBL/GenBank/DDBJ databases">
        <authorList>
            <person name="de Groot N.N."/>
        </authorList>
    </citation>
    <scope>NUCLEOTIDE SEQUENCE [LARGE SCALE GENOMIC DNA]</scope>
    <source>
        <strain evidence="2 3">DSM 12271</strain>
    </source>
</reference>
<protein>
    <submittedName>
        <fullName evidence="2">Uncharacterized protein</fullName>
    </submittedName>
</protein>
<dbReference type="Proteomes" id="UP000198619">
    <property type="component" value="Unassembled WGS sequence"/>
</dbReference>
<evidence type="ECO:0000313" key="3">
    <source>
        <dbReference type="Proteomes" id="UP000198619"/>
    </source>
</evidence>
<evidence type="ECO:0000313" key="2">
    <source>
        <dbReference type="EMBL" id="SFB04913.1"/>
    </source>
</evidence>
<keyword evidence="1" id="KW-0812">Transmembrane</keyword>
<accession>A0A1I0XY72</accession>
<dbReference type="AlphaFoldDB" id="A0A1I0XY72"/>
<dbReference type="EMBL" id="FOKI01000010">
    <property type="protein sequence ID" value="SFB04913.1"/>
    <property type="molecule type" value="Genomic_DNA"/>
</dbReference>
<evidence type="ECO:0000256" key="1">
    <source>
        <dbReference type="SAM" id="Phobius"/>
    </source>
</evidence>
<keyword evidence="1" id="KW-1133">Transmembrane helix</keyword>
<feature type="transmembrane region" description="Helical" evidence="1">
    <location>
        <begin position="109"/>
        <end position="140"/>
    </location>
</feature>
<feature type="transmembrane region" description="Helical" evidence="1">
    <location>
        <begin position="12"/>
        <end position="32"/>
    </location>
</feature>
<feature type="transmembrane region" description="Helical" evidence="1">
    <location>
        <begin position="38"/>
        <end position="56"/>
    </location>
</feature>
<organism evidence="2 3">
    <name type="scientific">Clostridium frigidicarnis</name>
    <dbReference type="NCBI Taxonomy" id="84698"/>
    <lineage>
        <taxon>Bacteria</taxon>
        <taxon>Bacillati</taxon>
        <taxon>Bacillota</taxon>
        <taxon>Clostridia</taxon>
        <taxon>Eubacteriales</taxon>
        <taxon>Clostridiaceae</taxon>
        <taxon>Clostridium</taxon>
    </lineage>
</organism>
<dbReference type="RefSeq" id="WP_090040380.1">
    <property type="nucleotide sequence ID" value="NZ_FOKI01000010.1"/>
</dbReference>
<keyword evidence="1" id="KW-0472">Membrane</keyword>
<name>A0A1I0XY72_9CLOT</name>
<proteinExistence type="predicted"/>
<keyword evidence="3" id="KW-1185">Reference proteome</keyword>
<sequence>MKNIFLNLINHLFIVNFIYYGHMLLVSLFNISSNNLPAIEFVLAIILYITLSYLFLSYDEDLISRILTLLIVPLLSLIFFLTPLLIFKVGINTLNVDPIWTPFLVFNGFALPLVEVMGITNSFLCIVFLIIPPVSSLVGLELKHFRKNNSEVEDA</sequence>
<feature type="transmembrane region" description="Helical" evidence="1">
    <location>
        <begin position="68"/>
        <end position="89"/>
    </location>
</feature>
<dbReference type="OrthoDB" id="9852345at2"/>